<feature type="transmembrane region" description="Helical" evidence="1">
    <location>
        <begin position="42"/>
        <end position="60"/>
    </location>
</feature>
<accession>I0LAZ8</accession>
<dbReference type="RefSeq" id="WP_007464474.1">
    <property type="nucleotide sequence ID" value="NZ_HF570108.1"/>
</dbReference>
<protein>
    <submittedName>
        <fullName evidence="2">Uncharacterized protein</fullName>
    </submittedName>
</protein>
<keyword evidence="1" id="KW-0472">Membrane</keyword>
<dbReference type="eggNOG" id="ENOG5031XYS">
    <property type="taxonomic scope" value="Bacteria"/>
</dbReference>
<proteinExistence type="predicted"/>
<keyword evidence="1" id="KW-1133">Transmembrane helix</keyword>
<evidence type="ECO:0000313" key="3">
    <source>
        <dbReference type="Proteomes" id="UP000003448"/>
    </source>
</evidence>
<organism evidence="2 3">
    <name type="scientific">Micromonospora lupini str. Lupac 08</name>
    <dbReference type="NCBI Taxonomy" id="1150864"/>
    <lineage>
        <taxon>Bacteria</taxon>
        <taxon>Bacillati</taxon>
        <taxon>Actinomycetota</taxon>
        <taxon>Actinomycetes</taxon>
        <taxon>Micromonosporales</taxon>
        <taxon>Micromonosporaceae</taxon>
        <taxon>Micromonospora</taxon>
    </lineage>
</organism>
<dbReference type="Proteomes" id="UP000003448">
    <property type="component" value="Unassembled WGS sequence"/>
</dbReference>
<gene>
    <name evidence="2" type="ORF">MILUP08_45889</name>
</gene>
<evidence type="ECO:0000256" key="1">
    <source>
        <dbReference type="SAM" id="Phobius"/>
    </source>
</evidence>
<dbReference type="STRING" id="1150864.MILUP08_45889"/>
<dbReference type="EMBL" id="CAIE01000039">
    <property type="protein sequence ID" value="CCH20995.1"/>
    <property type="molecule type" value="Genomic_DNA"/>
</dbReference>
<dbReference type="OrthoDB" id="3367156at2"/>
<name>I0LAZ8_9ACTN</name>
<sequence length="352" mass="36677">MTDLDQRINQTLRERAEGSVDTDRLLAAAVVRGRGRVRRRRTAAGLALGVVAVLGLGVVTDPAGLIDSGPDGTPGPGLPADAVVAVVPPRADDVPGAAAQPDLLGADPQLLHFGFSSDGFRYLSWSVQSGVEMARLDVDGHTVTLELSASAEALPLRAPGLPALVPELITEGVFDGSVSHAAGPYGVTVWLRHWQPAPGVYARATAIADDERELFEVAGALRLDQAHRCGGPLRLTTLPAGAQVTRCEVTMAPFPAAYGVQLTVAGSNPGGIQVELQYAIGIAGGRTVGNREVNGKPAHIDQQSGELELLGFPKAHLTANFGWPAQGYTEADATTVLGGAQVAEHLDRPTTW</sequence>
<keyword evidence="1" id="KW-0812">Transmembrane</keyword>
<comment type="caution">
    <text evidence="2">The sequence shown here is derived from an EMBL/GenBank/DDBJ whole genome shotgun (WGS) entry which is preliminary data.</text>
</comment>
<dbReference type="AlphaFoldDB" id="I0LAZ8"/>
<keyword evidence="3" id="KW-1185">Reference proteome</keyword>
<evidence type="ECO:0000313" key="2">
    <source>
        <dbReference type="EMBL" id="CCH20995.1"/>
    </source>
</evidence>
<reference evidence="3" key="1">
    <citation type="journal article" date="2012" name="J. Bacteriol.">
        <title>Genome Sequence of Micromonospora lupini Lupac 08, Isolated from Root Nodules of Lupinus angustifolius.</title>
        <authorList>
            <person name="Alonso-Vega P."/>
            <person name="Normand P."/>
            <person name="Bacigalupe R."/>
            <person name="Pujic P."/>
            <person name="Lajus A."/>
            <person name="Vallenet D."/>
            <person name="Carro L."/>
            <person name="Coll P."/>
            <person name="Trujillo M.E."/>
        </authorList>
    </citation>
    <scope>NUCLEOTIDE SEQUENCE [LARGE SCALE GENOMIC DNA]</scope>
    <source>
        <strain evidence="3">Lupac 08</strain>
    </source>
</reference>